<organism evidence="3 5">
    <name type="scientific">Araneus ventricosus</name>
    <name type="common">Orbweaver spider</name>
    <name type="synonym">Epeira ventricosa</name>
    <dbReference type="NCBI Taxonomy" id="182803"/>
    <lineage>
        <taxon>Eukaryota</taxon>
        <taxon>Metazoa</taxon>
        <taxon>Ecdysozoa</taxon>
        <taxon>Arthropoda</taxon>
        <taxon>Chelicerata</taxon>
        <taxon>Arachnida</taxon>
        <taxon>Araneae</taxon>
        <taxon>Araneomorphae</taxon>
        <taxon>Entelegynae</taxon>
        <taxon>Araneoidea</taxon>
        <taxon>Araneidae</taxon>
        <taxon>Araneus</taxon>
    </lineage>
</organism>
<evidence type="ECO:0000256" key="1">
    <source>
        <dbReference type="SAM" id="MobiDB-lite"/>
    </source>
</evidence>
<reference evidence="3 5" key="1">
    <citation type="journal article" date="2019" name="Sci. Rep.">
        <title>Orb-weaving spider Araneus ventricosus genome elucidates the spidroin gene catalogue.</title>
        <authorList>
            <person name="Kono N."/>
            <person name="Nakamura H."/>
            <person name="Ohtoshi R."/>
            <person name="Moran D.A.P."/>
            <person name="Shinohara A."/>
            <person name="Yoshida Y."/>
            <person name="Fujiwara M."/>
            <person name="Mori M."/>
            <person name="Tomita M."/>
            <person name="Arakawa K."/>
        </authorList>
    </citation>
    <scope>NUCLEOTIDE SEQUENCE [LARGE SCALE GENOMIC DNA]</scope>
</reference>
<proteinExistence type="predicted"/>
<evidence type="ECO:0000313" key="3">
    <source>
        <dbReference type="EMBL" id="GBN34117.1"/>
    </source>
</evidence>
<comment type="caution">
    <text evidence="3">The sequence shown here is derived from an EMBL/GenBank/DDBJ whole genome shotgun (WGS) entry which is preliminary data.</text>
</comment>
<accession>A0A4Y2N7G8</accession>
<evidence type="ECO:0000313" key="5">
    <source>
        <dbReference type="Proteomes" id="UP000499080"/>
    </source>
</evidence>
<name>A0A4Y2N7G8_ARAVE</name>
<protein>
    <submittedName>
        <fullName evidence="3">Uncharacterized protein</fullName>
    </submittedName>
</protein>
<dbReference type="Proteomes" id="UP000499080">
    <property type="component" value="Unassembled WGS sequence"/>
</dbReference>
<dbReference type="EMBL" id="BGPR01126196">
    <property type="protein sequence ID" value="GBN34139.1"/>
    <property type="molecule type" value="Genomic_DNA"/>
</dbReference>
<dbReference type="EMBL" id="BGPR01126176">
    <property type="protein sequence ID" value="GBN34092.1"/>
    <property type="molecule type" value="Genomic_DNA"/>
</dbReference>
<dbReference type="EMBL" id="BGPR01126186">
    <property type="protein sequence ID" value="GBN34117.1"/>
    <property type="molecule type" value="Genomic_DNA"/>
</dbReference>
<evidence type="ECO:0000313" key="4">
    <source>
        <dbReference type="EMBL" id="GBN34139.1"/>
    </source>
</evidence>
<keyword evidence="5" id="KW-1185">Reference proteome</keyword>
<sequence>HIAMCRMQHCQIFYFPKTFAIAISSFNSNNFPSEGYFGTDLVITNRGHMTRTTPELAPPLSKLVDHIIWTTCDLACNRPIQWNRVSNLESSNPNANTLPPGHRGPTCKLHGIQ</sequence>
<feature type="region of interest" description="Disordered" evidence="1">
    <location>
        <begin position="91"/>
        <end position="113"/>
    </location>
</feature>
<evidence type="ECO:0000313" key="2">
    <source>
        <dbReference type="EMBL" id="GBN34092.1"/>
    </source>
</evidence>
<gene>
    <name evidence="4" type="ORF">AVEN_181963_1</name>
    <name evidence="2" type="ORF">AVEN_251253_1</name>
    <name evidence="3" type="ORF">AVEN_46067_1</name>
</gene>
<dbReference type="AlphaFoldDB" id="A0A4Y2N7G8"/>
<feature type="non-terminal residue" evidence="3">
    <location>
        <position position="1"/>
    </location>
</feature>